<proteinExistence type="predicted"/>
<organism evidence="1 2">
    <name type="scientific">Lactuca saligna</name>
    <name type="common">Willowleaf lettuce</name>
    <dbReference type="NCBI Taxonomy" id="75948"/>
    <lineage>
        <taxon>Eukaryota</taxon>
        <taxon>Viridiplantae</taxon>
        <taxon>Streptophyta</taxon>
        <taxon>Embryophyta</taxon>
        <taxon>Tracheophyta</taxon>
        <taxon>Spermatophyta</taxon>
        <taxon>Magnoliopsida</taxon>
        <taxon>eudicotyledons</taxon>
        <taxon>Gunneridae</taxon>
        <taxon>Pentapetalae</taxon>
        <taxon>asterids</taxon>
        <taxon>campanulids</taxon>
        <taxon>Asterales</taxon>
        <taxon>Asteraceae</taxon>
        <taxon>Cichorioideae</taxon>
        <taxon>Cichorieae</taxon>
        <taxon>Lactucinae</taxon>
        <taxon>Lactuca</taxon>
    </lineage>
</organism>
<name>A0AA36EHB6_LACSI</name>
<protein>
    <submittedName>
        <fullName evidence="1">Uncharacterized protein</fullName>
    </submittedName>
</protein>
<keyword evidence="2" id="KW-1185">Reference proteome</keyword>
<accession>A0AA36EHB6</accession>
<dbReference type="Proteomes" id="UP001177003">
    <property type="component" value="Chromosome 8"/>
</dbReference>
<evidence type="ECO:0000313" key="2">
    <source>
        <dbReference type="Proteomes" id="UP001177003"/>
    </source>
</evidence>
<dbReference type="EMBL" id="OX465084">
    <property type="protein sequence ID" value="CAI9295632.1"/>
    <property type="molecule type" value="Genomic_DNA"/>
</dbReference>
<dbReference type="AlphaFoldDB" id="A0AA36EHB6"/>
<reference evidence="1" key="1">
    <citation type="submission" date="2023-04" db="EMBL/GenBank/DDBJ databases">
        <authorList>
            <person name="Vijverberg K."/>
            <person name="Xiong W."/>
            <person name="Schranz E."/>
        </authorList>
    </citation>
    <scope>NUCLEOTIDE SEQUENCE</scope>
</reference>
<gene>
    <name evidence="1" type="ORF">LSALG_LOCUS34562</name>
</gene>
<evidence type="ECO:0000313" key="1">
    <source>
        <dbReference type="EMBL" id="CAI9295632.1"/>
    </source>
</evidence>
<sequence>MKPQYETWSAGKITAVKVTDPIEIDSFPNAKFKVVRGSASRVHEFTLADLPCLNPYDWIMLYNLLLKYGKKKYEPVIAHLKLMIVSYVQKVGKMDVKIVVVL</sequence>